<proteinExistence type="predicted"/>
<evidence type="ECO:0000313" key="1">
    <source>
        <dbReference type="EMBL" id="KKL86832.1"/>
    </source>
</evidence>
<comment type="caution">
    <text evidence="1">The sequence shown here is derived from an EMBL/GenBank/DDBJ whole genome shotgun (WGS) entry which is preliminary data.</text>
</comment>
<dbReference type="EMBL" id="LAZR01021002">
    <property type="protein sequence ID" value="KKL86832.1"/>
    <property type="molecule type" value="Genomic_DNA"/>
</dbReference>
<accession>A0A0F9IHN5</accession>
<sequence>MPDEKTESQFCEDCVECTDENCKARPTSNFVKRTKVKYMYCTIVRGNDPVCPNGFKPKGAE</sequence>
<dbReference type="AlphaFoldDB" id="A0A0F9IHN5"/>
<protein>
    <submittedName>
        <fullName evidence="1">Uncharacterized protein</fullName>
    </submittedName>
</protein>
<reference evidence="1" key="1">
    <citation type="journal article" date="2015" name="Nature">
        <title>Complex archaea that bridge the gap between prokaryotes and eukaryotes.</title>
        <authorList>
            <person name="Spang A."/>
            <person name="Saw J.H."/>
            <person name="Jorgensen S.L."/>
            <person name="Zaremba-Niedzwiedzka K."/>
            <person name="Martijn J."/>
            <person name="Lind A.E."/>
            <person name="van Eijk R."/>
            <person name="Schleper C."/>
            <person name="Guy L."/>
            <person name="Ettema T.J."/>
        </authorList>
    </citation>
    <scope>NUCLEOTIDE SEQUENCE</scope>
</reference>
<name>A0A0F9IHN5_9ZZZZ</name>
<organism evidence="1">
    <name type="scientific">marine sediment metagenome</name>
    <dbReference type="NCBI Taxonomy" id="412755"/>
    <lineage>
        <taxon>unclassified sequences</taxon>
        <taxon>metagenomes</taxon>
        <taxon>ecological metagenomes</taxon>
    </lineage>
</organism>
<gene>
    <name evidence="1" type="ORF">LCGC14_1940780</name>
</gene>